<protein>
    <submittedName>
        <fullName evidence="1">Uncharacterized protein</fullName>
    </submittedName>
</protein>
<dbReference type="AlphaFoldDB" id="A0AAV1N5A2"/>
<accession>A0AAV1N5A2</accession>
<evidence type="ECO:0000313" key="1">
    <source>
        <dbReference type="EMBL" id="CAK6954712.1"/>
    </source>
</evidence>
<dbReference type="Proteomes" id="UP001314229">
    <property type="component" value="Unassembled WGS sequence"/>
</dbReference>
<evidence type="ECO:0000313" key="2">
    <source>
        <dbReference type="Proteomes" id="UP001314229"/>
    </source>
</evidence>
<dbReference type="EMBL" id="CAWUFR010000018">
    <property type="protein sequence ID" value="CAK6954712.1"/>
    <property type="molecule type" value="Genomic_DNA"/>
</dbReference>
<name>A0AAV1N5A2_SCOSC</name>
<reference evidence="1 2" key="1">
    <citation type="submission" date="2024-01" db="EMBL/GenBank/DDBJ databases">
        <authorList>
            <person name="Alioto T."/>
            <person name="Alioto T."/>
            <person name="Gomez Garrido J."/>
        </authorList>
    </citation>
    <scope>NUCLEOTIDE SEQUENCE [LARGE SCALE GENOMIC DNA]</scope>
</reference>
<proteinExistence type="predicted"/>
<gene>
    <name evidence="1" type="ORF">FSCOSCO3_A010399</name>
</gene>
<keyword evidence="2" id="KW-1185">Reference proteome</keyword>
<comment type="caution">
    <text evidence="1">The sequence shown here is derived from an EMBL/GenBank/DDBJ whole genome shotgun (WGS) entry which is preliminary data.</text>
</comment>
<sequence>MDVVGEKGEAPAASMIKAMEDCPATGTVGAMDTVEVGPVTNVSGLRGQSGQCKINITENFSVEWPNACAPETILDI</sequence>
<organism evidence="1 2">
    <name type="scientific">Scomber scombrus</name>
    <name type="common">Atlantic mackerel</name>
    <name type="synonym">Scomber vernalis</name>
    <dbReference type="NCBI Taxonomy" id="13677"/>
    <lineage>
        <taxon>Eukaryota</taxon>
        <taxon>Metazoa</taxon>
        <taxon>Chordata</taxon>
        <taxon>Craniata</taxon>
        <taxon>Vertebrata</taxon>
        <taxon>Euteleostomi</taxon>
        <taxon>Actinopterygii</taxon>
        <taxon>Neopterygii</taxon>
        <taxon>Teleostei</taxon>
        <taxon>Neoteleostei</taxon>
        <taxon>Acanthomorphata</taxon>
        <taxon>Pelagiaria</taxon>
        <taxon>Scombriformes</taxon>
        <taxon>Scombridae</taxon>
        <taxon>Scomber</taxon>
    </lineage>
</organism>